<dbReference type="AlphaFoldDB" id="A0A2N9GX06"/>
<gene>
    <name evidence="2" type="ORF">FSB_LOCUS31920</name>
</gene>
<evidence type="ECO:0000256" key="1">
    <source>
        <dbReference type="SAM" id="MobiDB-lite"/>
    </source>
</evidence>
<proteinExistence type="predicted"/>
<organism evidence="2">
    <name type="scientific">Fagus sylvatica</name>
    <name type="common">Beechnut</name>
    <dbReference type="NCBI Taxonomy" id="28930"/>
    <lineage>
        <taxon>Eukaryota</taxon>
        <taxon>Viridiplantae</taxon>
        <taxon>Streptophyta</taxon>
        <taxon>Embryophyta</taxon>
        <taxon>Tracheophyta</taxon>
        <taxon>Spermatophyta</taxon>
        <taxon>Magnoliopsida</taxon>
        <taxon>eudicotyledons</taxon>
        <taxon>Gunneridae</taxon>
        <taxon>Pentapetalae</taxon>
        <taxon>rosids</taxon>
        <taxon>fabids</taxon>
        <taxon>Fagales</taxon>
        <taxon>Fagaceae</taxon>
        <taxon>Fagus</taxon>
    </lineage>
</organism>
<dbReference type="EMBL" id="OIVN01002484">
    <property type="protein sequence ID" value="SPD04038.1"/>
    <property type="molecule type" value="Genomic_DNA"/>
</dbReference>
<accession>A0A2N9GX06</accession>
<reference evidence="2" key="1">
    <citation type="submission" date="2018-02" db="EMBL/GenBank/DDBJ databases">
        <authorList>
            <person name="Cohen D.B."/>
            <person name="Kent A.D."/>
        </authorList>
    </citation>
    <scope>NUCLEOTIDE SEQUENCE</scope>
</reference>
<name>A0A2N9GX06_FAGSY</name>
<sequence length="234" mass="26497">MKDMGPLTGIPCKHGVAAIYKNLEHPEDYLHDCYLKEAYLDVYSEIIHPMPGQDEWIKMDICLSQPPHVLRPPGRPKKLRRRDPDEPRNPHKVPPRLTISMPIYHSLAFNVVDDPLHHPPSNNHHSTKLQTANPISKINQHAETHKAEISTNPSPVAVATAENGGDGRERRWRVEILNSESGDGREPASVFCDVSDVMGYGFGGFFYLICELDDDRGFDLSELEVVFKVFWRGV</sequence>
<feature type="region of interest" description="Disordered" evidence="1">
    <location>
        <begin position="67"/>
        <end position="96"/>
    </location>
</feature>
<evidence type="ECO:0000313" key="2">
    <source>
        <dbReference type="EMBL" id="SPD04038.1"/>
    </source>
</evidence>
<protein>
    <submittedName>
        <fullName evidence="2">Uncharacterized protein</fullName>
    </submittedName>
</protein>